<dbReference type="Proteomes" id="UP000608955">
    <property type="component" value="Unassembled WGS sequence"/>
</dbReference>
<feature type="compositionally biased region" description="Basic and acidic residues" evidence="1">
    <location>
        <begin position="331"/>
        <end position="344"/>
    </location>
</feature>
<sequence>MAAGVLGTVPLAGELTSSLISRVAARYGLAAGSVLRLWTCRNSPTRHDGGGVRACGGRLERGRAGLCSPSCAGWNRRCWRALFRRSPWTIPRSAPAGTPPWRRHGGGRRPRWRGEAAFDCRLCTARRTGQALRAVRYLPRRQRVCLRHGRRLLDADADQPLEHAHLRPLPEVVAAQRRWPDVARRASRAGVEPAQAFTLAHAVVARWWEQALYWEQEGVWPRRLHHLAGGNAGSPLEWWRIVGRDAATFPEVTAVARALLEPAMAEVTWRASGGMRPRARDAGDAFCHRLGERVGRTWLGPELAADHGSPLNDWKGAIVRARRHETGPPGWREDPWRLKRESSRPRWPASCASWRHKPSRAARGPGGRLR</sequence>
<evidence type="ECO:0000313" key="3">
    <source>
        <dbReference type="Proteomes" id="UP000608955"/>
    </source>
</evidence>
<name>A0A918Y9U4_9ACTN</name>
<reference evidence="2" key="1">
    <citation type="journal article" date="2014" name="Int. J. Syst. Evol. Microbiol.">
        <title>Complete genome sequence of Corynebacterium casei LMG S-19264T (=DSM 44701T), isolated from a smear-ripened cheese.</title>
        <authorList>
            <consortium name="US DOE Joint Genome Institute (JGI-PGF)"/>
            <person name="Walter F."/>
            <person name="Albersmeier A."/>
            <person name="Kalinowski J."/>
            <person name="Ruckert C."/>
        </authorList>
    </citation>
    <scope>NUCLEOTIDE SEQUENCE</scope>
    <source>
        <strain evidence="2">JCM 4654</strain>
    </source>
</reference>
<protein>
    <submittedName>
        <fullName evidence="2">Uncharacterized protein</fullName>
    </submittedName>
</protein>
<proteinExistence type="predicted"/>
<keyword evidence="3" id="KW-1185">Reference proteome</keyword>
<dbReference type="EMBL" id="BMVF01000025">
    <property type="protein sequence ID" value="GHD96125.1"/>
    <property type="molecule type" value="Genomic_DNA"/>
</dbReference>
<accession>A0A918Y9U4</accession>
<evidence type="ECO:0000256" key="1">
    <source>
        <dbReference type="SAM" id="MobiDB-lite"/>
    </source>
</evidence>
<dbReference type="AlphaFoldDB" id="A0A918Y9U4"/>
<gene>
    <name evidence="2" type="ORF">GCM10010508_63640</name>
</gene>
<reference evidence="2" key="2">
    <citation type="submission" date="2020-09" db="EMBL/GenBank/DDBJ databases">
        <authorList>
            <person name="Sun Q."/>
            <person name="Ohkuma M."/>
        </authorList>
    </citation>
    <scope>NUCLEOTIDE SEQUENCE</scope>
    <source>
        <strain evidence="2">JCM 4654</strain>
    </source>
</reference>
<comment type="caution">
    <text evidence="2">The sequence shown here is derived from an EMBL/GenBank/DDBJ whole genome shotgun (WGS) entry which is preliminary data.</text>
</comment>
<feature type="region of interest" description="Disordered" evidence="1">
    <location>
        <begin position="325"/>
        <end position="370"/>
    </location>
</feature>
<evidence type="ECO:0000313" key="2">
    <source>
        <dbReference type="EMBL" id="GHD96125.1"/>
    </source>
</evidence>
<organism evidence="2 3">
    <name type="scientific">Streptomyces naganishii JCM 4654</name>
    <dbReference type="NCBI Taxonomy" id="1306179"/>
    <lineage>
        <taxon>Bacteria</taxon>
        <taxon>Bacillati</taxon>
        <taxon>Actinomycetota</taxon>
        <taxon>Actinomycetes</taxon>
        <taxon>Kitasatosporales</taxon>
        <taxon>Streptomycetaceae</taxon>
        <taxon>Streptomyces</taxon>
    </lineage>
</organism>